<feature type="domain" description="OmpR/PhoB-type" evidence="9">
    <location>
        <begin position="131"/>
        <end position="230"/>
    </location>
</feature>
<dbReference type="InterPro" id="IPR001789">
    <property type="entry name" value="Sig_transdc_resp-reg_receiver"/>
</dbReference>
<dbReference type="SMART" id="SM00448">
    <property type="entry name" value="REC"/>
    <property type="match status" value="1"/>
</dbReference>
<dbReference type="InterPro" id="IPR001867">
    <property type="entry name" value="OmpR/PhoB-type_DNA-bd"/>
</dbReference>
<dbReference type="InterPro" id="IPR011006">
    <property type="entry name" value="CheY-like_superfamily"/>
</dbReference>
<gene>
    <name evidence="10" type="primary">mprA</name>
    <name evidence="10" type="ORF">NITHO_5360002</name>
</gene>
<evidence type="ECO:0000256" key="5">
    <source>
        <dbReference type="ARBA" id="ARBA00023163"/>
    </source>
</evidence>
<feature type="DNA-binding region" description="OmpR/PhoB-type" evidence="7">
    <location>
        <begin position="131"/>
        <end position="230"/>
    </location>
</feature>
<feature type="modified residue" description="4-aspartylphosphate" evidence="6">
    <location>
        <position position="53"/>
    </location>
</feature>
<dbReference type="SMART" id="SM00862">
    <property type="entry name" value="Trans_reg_C"/>
    <property type="match status" value="1"/>
</dbReference>
<name>I4ELV8_9BACT</name>
<dbReference type="GO" id="GO:0005829">
    <property type="term" value="C:cytosol"/>
    <property type="evidence" value="ECO:0007669"/>
    <property type="project" value="TreeGrafter"/>
</dbReference>
<evidence type="ECO:0000259" key="9">
    <source>
        <dbReference type="PROSITE" id="PS51755"/>
    </source>
</evidence>
<dbReference type="GO" id="GO:0032993">
    <property type="term" value="C:protein-DNA complex"/>
    <property type="evidence" value="ECO:0007669"/>
    <property type="project" value="TreeGrafter"/>
</dbReference>
<keyword evidence="11" id="KW-1185">Reference proteome</keyword>
<protein>
    <submittedName>
        <fullName evidence="10">Response regulator mprA</fullName>
    </submittedName>
</protein>
<evidence type="ECO:0000313" key="11">
    <source>
        <dbReference type="Proteomes" id="UP000004221"/>
    </source>
</evidence>
<dbReference type="PANTHER" id="PTHR48111">
    <property type="entry name" value="REGULATOR OF RPOS"/>
    <property type="match status" value="1"/>
</dbReference>
<keyword evidence="3" id="KW-0805">Transcription regulation</keyword>
<proteinExistence type="predicted"/>
<evidence type="ECO:0000256" key="3">
    <source>
        <dbReference type="ARBA" id="ARBA00023015"/>
    </source>
</evidence>
<dbReference type="PANTHER" id="PTHR48111:SF4">
    <property type="entry name" value="DNA-BINDING DUAL TRANSCRIPTIONAL REGULATOR OMPR"/>
    <property type="match status" value="1"/>
</dbReference>
<evidence type="ECO:0000259" key="8">
    <source>
        <dbReference type="PROSITE" id="PS50110"/>
    </source>
</evidence>
<dbReference type="GO" id="GO:0000976">
    <property type="term" value="F:transcription cis-regulatory region binding"/>
    <property type="evidence" value="ECO:0007669"/>
    <property type="project" value="TreeGrafter"/>
</dbReference>
<keyword evidence="4 7" id="KW-0238">DNA-binding</keyword>
<sequence length="236" mass="26349">MSIRILLADDEEAITAELAALLERSSFTVEVAHDGDDALRKATALRPDLIVLDVLMPGINGREVCRRLRDAGNWTPIIMLTKVGSPGERAMSLEEGADDYLNKPFDPFELVARIRAVLRRAQPGTQPLASARRLVSGPLTLDRPSRRATLAGQELVLTSKALALLEYLMLHRDEVLRRERLLDEIWGWDYPVATRAVDVRIAELRKALGDDIERPRFIETVVGEGYRFLGTVERGG</sequence>
<dbReference type="AlphaFoldDB" id="I4ELV8"/>
<evidence type="ECO:0000313" key="10">
    <source>
        <dbReference type="EMBL" id="CCF85671.1"/>
    </source>
</evidence>
<dbReference type="EMBL" id="CAGS01000486">
    <property type="protein sequence ID" value="CCF85671.1"/>
    <property type="molecule type" value="Genomic_DNA"/>
</dbReference>
<evidence type="ECO:0000256" key="1">
    <source>
        <dbReference type="ARBA" id="ARBA00022553"/>
    </source>
</evidence>
<evidence type="ECO:0000256" key="6">
    <source>
        <dbReference type="PROSITE-ProRule" id="PRU00169"/>
    </source>
</evidence>
<dbReference type="InterPro" id="IPR036388">
    <property type="entry name" value="WH-like_DNA-bd_sf"/>
</dbReference>
<dbReference type="PROSITE" id="PS50110">
    <property type="entry name" value="RESPONSE_REGULATORY"/>
    <property type="match status" value="1"/>
</dbReference>
<evidence type="ECO:0000256" key="4">
    <source>
        <dbReference type="ARBA" id="ARBA00023125"/>
    </source>
</evidence>
<dbReference type="SUPFAM" id="SSF52172">
    <property type="entry name" value="CheY-like"/>
    <property type="match status" value="1"/>
</dbReference>
<keyword evidence="5" id="KW-0804">Transcription</keyword>
<feature type="domain" description="Response regulatory" evidence="8">
    <location>
        <begin position="4"/>
        <end position="118"/>
    </location>
</feature>
<dbReference type="Pfam" id="PF00072">
    <property type="entry name" value="Response_reg"/>
    <property type="match status" value="1"/>
</dbReference>
<keyword evidence="2" id="KW-0902">Two-component regulatory system</keyword>
<comment type="caution">
    <text evidence="10">The sequence shown here is derived from an EMBL/GenBank/DDBJ whole genome shotgun (WGS) entry which is preliminary data.</text>
</comment>
<dbReference type="GO" id="GO:0000156">
    <property type="term" value="F:phosphorelay response regulator activity"/>
    <property type="evidence" value="ECO:0007669"/>
    <property type="project" value="TreeGrafter"/>
</dbReference>
<dbReference type="OrthoDB" id="162434at2"/>
<dbReference type="InterPro" id="IPR039420">
    <property type="entry name" value="WalR-like"/>
</dbReference>
<accession>I4ELV8</accession>
<dbReference type="Proteomes" id="UP000004221">
    <property type="component" value="Unassembled WGS sequence"/>
</dbReference>
<dbReference type="FunFam" id="3.40.50.2300:FF:000001">
    <property type="entry name" value="DNA-binding response regulator PhoB"/>
    <property type="match status" value="1"/>
</dbReference>
<evidence type="ECO:0000256" key="2">
    <source>
        <dbReference type="ARBA" id="ARBA00023012"/>
    </source>
</evidence>
<organism evidence="10 11">
    <name type="scientific">Nitrolancea hollandica Lb</name>
    <dbReference type="NCBI Taxonomy" id="1129897"/>
    <lineage>
        <taxon>Bacteria</taxon>
        <taxon>Pseudomonadati</taxon>
        <taxon>Thermomicrobiota</taxon>
        <taxon>Thermomicrobia</taxon>
        <taxon>Sphaerobacterales</taxon>
        <taxon>Sphaerobacterineae</taxon>
        <taxon>Sphaerobacteraceae</taxon>
        <taxon>Nitrolancea</taxon>
    </lineage>
</organism>
<dbReference type="CDD" id="cd00383">
    <property type="entry name" value="trans_reg_C"/>
    <property type="match status" value="1"/>
</dbReference>
<dbReference type="GO" id="GO:0006355">
    <property type="term" value="P:regulation of DNA-templated transcription"/>
    <property type="evidence" value="ECO:0007669"/>
    <property type="project" value="InterPro"/>
</dbReference>
<evidence type="ECO:0000256" key="7">
    <source>
        <dbReference type="PROSITE-ProRule" id="PRU01091"/>
    </source>
</evidence>
<keyword evidence="1 6" id="KW-0597">Phosphoprotein</keyword>
<dbReference type="RefSeq" id="WP_008480747.1">
    <property type="nucleotide sequence ID" value="NZ_CAGS01000486.1"/>
</dbReference>
<dbReference type="Gene3D" id="1.10.10.10">
    <property type="entry name" value="Winged helix-like DNA-binding domain superfamily/Winged helix DNA-binding domain"/>
    <property type="match status" value="1"/>
</dbReference>
<dbReference type="Gene3D" id="3.40.50.2300">
    <property type="match status" value="1"/>
</dbReference>
<dbReference type="PROSITE" id="PS51755">
    <property type="entry name" value="OMPR_PHOB"/>
    <property type="match status" value="1"/>
</dbReference>
<dbReference type="Pfam" id="PF00486">
    <property type="entry name" value="Trans_reg_C"/>
    <property type="match status" value="1"/>
</dbReference>
<reference evidence="10 11" key="1">
    <citation type="journal article" date="2012" name="ISME J.">
        <title>Nitrification expanded: discovery, physiology and genomics of a nitrite-oxidizing bacterium from the phylum Chloroflexi.</title>
        <authorList>
            <person name="Sorokin D.Y."/>
            <person name="Lucker S."/>
            <person name="Vejmelkova D."/>
            <person name="Kostrikina N.A."/>
            <person name="Kleerebezem R."/>
            <person name="Rijpstra W.I."/>
            <person name="Damste J.S."/>
            <person name="Le Paslier D."/>
            <person name="Muyzer G."/>
            <person name="Wagner M."/>
            <person name="van Loosdrecht M.C."/>
            <person name="Daims H."/>
        </authorList>
    </citation>
    <scope>NUCLEOTIDE SEQUENCE [LARGE SCALE GENOMIC DNA]</scope>
    <source>
        <strain evidence="11">none</strain>
    </source>
</reference>